<accession>A0A1W0WM24</accession>
<dbReference type="FunFam" id="2.40.160.10:FF:000012">
    <property type="entry name" value="Voltage-dependent anion-selective channel"/>
    <property type="match status" value="1"/>
</dbReference>
<evidence type="ECO:0000313" key="12">
    <source>
        <dbReference type="Proteomes" id="UP000192578"/>
    </source>
</evidence>
<gene>
    <name evidence="11" type="ORF">BV898_09563</name>
</gene>
<evidence type="ECO:0000256" key="5">
    <source>
        <dbReference type="ARBA" id="ARBA00022692"/>
    </source>
</evidence>
<dbReference type="GO" id="GO:0008308">
    <property type="term" value="F:voltage-gated monoatomic anion channel activity"/>
    <property type="evidence" value="ECO:0007669"/>
    <property type="project" value="InterPro"/>
</dbReference>
<keyword evidence="9" id="KW-0496">Mitochondrion</keyword>
<dbReference type="AlphaFoldDB" id="A0A1W0WM24"/>
<dbReference type="PANTHER" id="PTHR11743:SF70">
    <property type="entry name" value="GH26960P-RELATED"/>
    <property type="match status" value="1"/>
</dbReference>
<dbReference type="Proteomes" id="UP000192578">
    <property type="component" value="Unassembled WGS sequence"/>
</dbReference>
<evidence type="ECO:0000256" key="7">
    <source>
        <dbReference type="ARBA" id="ARBA00023065"/>
    </source>
</evidence>
<dbReference type="InterPro" id="IPR027246">
    <property type="entry name" value="Porin_Euk/Tom40"/>
</dbReference>
<evidence type="ECO:0000313" key="11">
    <source>
        <dbReference type="EMBL" id="OQV16254.1"/>
    </source>
</evidence>
<evidence type="ECO:0000256" key="8">
    <source>
        <dbReference type="ARBA" id="ARBA00023114"/>
    </source>
</evidence>
<keyword evidence="6" id="KW-1000">Mitochondrion outer membrane</keyword>
<evidence type="ECO:0000256" key="1">
    <source>
        <dbReference type="ARBA" id="ARBA00004294"/>
    </source>
</evidence>
<dbReference type="PRINTS" id="PR00185">
    <property type="entry name" value="EUKARYTPORIN"/>
</dbReference>
<evidence type="ECO:0000256" key="6">
    <source>
        <dbReference type="ARBA" id="ARBA00022787"/>
    </source>
</evidence>
<dbReference type="CDD" id="cd07306">
    <property type="entry name" value="Porin3_VDAC"/>
    <property type="match status" value="1"/>
</dbReference>
<evidence type="ECO:0000256" key="4">
    <source>
        <dbReference type="ARBA" id="ARBA00022452"/>
    </source>
</evidence>
<dbReference type="Gene3D" id="2.40.160.10">
    <property type="entry name" value="Porin"/>
    <property type="match status" value="1"/>
</dbReference>
<proteinExistence type="inferred from homology"/>
<keyword evidence="12" id="KW-1185">Reference proteome</keyword>
<sequence>MRCSLELASDPQFISLSNLITLLRLSGLAAPSPQLNDVFEAVFHVLHRAGSSSHLFTKNYHIGFGKIDVRTVTANGVEIRGIGQQDIGGDAPRAFGSLEHKYVQRDYGLTLVEKWSTDNNVTLEASVEDKFLAGAKVTFLASLSAQTGKRNAGLKFAYRRPFLHLTTDVDLDFAGPIVRSSAVSSYNGVRFGGNIVFDSAKSAITRYNLALGLGASRYTLHAGTTHFRDFEMGVYNRVDQNLEVGFQSNFSTTGGNTLLGIGAKYDLDNTASVKAKVDTVGQVGLSYTQELRKGIKLTLSSLINGQNLSAGGHRYGFGLEVDV</sequence>
<name>A0A1W0WM24_HYPEX</name>
<comment type="similarity">
    <text evidence="2">Belongs to the eukaryotic mitochondrial porin family.</text>
</comment>
<evidence type="ECO:0000256" key="10">
    <source>
        <dbReference type="ARBA" id="ARBA00023136"/>
    </source>
</evidence>
<dbReference type="SMR" id="A0A1W0WM24"/>
<evidence type="ECO:0000256" key="2">
    <source>
        <dbReference type="ARBA" id="ARBA00007780"/>
    </source>
</evidence>
<comment type="caution">
    <text evidence="11">The sequence shown here is derived from an EMBL/GenBank/DDBJ whole genome shotgun (WGS) entry which is preliminary data.</text>
</comment>
<dbReference type="InterPro" id="IPR001925">
    <property type="entry name" value="Porin_Euk"/>
</dbReference>
<dbReference type="OrthoDB" id="7827681at2759"/>
<organism evidence="11 12">
    <name type="scientific">Hypsibius exemplaris</name>
    <name type="common">Freshwater tardigrade</name>
    <dbReference type="NCBI Taxonomy" id="2072580"/>
    <lineage>
        <taxon>Eukaryota</taxon>
        <taxon>Metazoa</taxon>
        <taxon>Ecdysozoa</taxon>
        <taxon>Tardigrada</taxon>
        <taxon>Eutardigrada</taxon>
        <taxon>Parachela</taxon>
        <taxon>Hypsibioidea</taxon>
        <taxon>Hypsibiidae</taxon>
        <taxon>Hypsibius</taxon>
    </lineage>
</organism>
<dbReference type="Pfam" id="PF01459">
    <property type="entry name" value="Porin_3"/>
    <property type="match status" value="1"/>
</dbReference>
<keyword evidence="3" id="KW-0813">Transport</keyword>
<protein>
    <submittedName>
        <fullName evidence="11">Voltage-dependent anion-selective channel protein 2</fullName>
    </submittedName>
</protein>
<keyword evidence="5" id="KW-0812">Transmembrane</keyword>
<comment type="subcellular location">
    <subcellularLocation>
        <location evidence="1">Mitochondrion outer membrane</location>
    </subcellularLocation>
</comment>
<keyword evidence="7" id="KW-0406">Ion transport</keyword>
<dbReference type="GO" id="GO:0005741">
    <property type="term" value="C:mitochondrial outer membrane"/>
    <property type="evidence" value="ECO:0007669"/>
    <property type="project" value="UniProtKB-SubCell"/>
</dbReference>
<dbReference type="EMBL" id="MTYJ01000076">
    <property type="protein sequence ID" value="OQV16254.1"/>
    <property type="molecule type" value="Genomic_DNA"/>
</dbReference>
<keyword evidence="4" id="KW-1134">Transmembrane beta strand</keyword>
<dbReference type="PANTHER" id="PTHR11743">
    <property type="entry name" value="VOLTAGE-DEPENDENT ANION-SELECTIVE CHANNEL"/>
    <property type="match status" value="1"/>
</dbReference>
<keyword evidence="10" id="KW-0472">Membrane</keyword>
<dbReference type="GO" id="GO:0046930">
    <property type="term" value="C:pore complex"/>
    <property type="evidence" value="ECO:0007669"/>
    <property type="project" value="UniProtKB-KW"/>
</dbReference>
<evidence type="ECO:0000256" key="3">
    <source>
        <dbReference type="ARBA" id="ARBA00022448"/>
    </source>
</evidence>
<keyword evidence="8" id="KW-0626">Porin</keyword>
<dbReference type="GO" id="GO:0015288">
    <property type="term" value="F:porin activity"/>
    <property type="evidence" value="ECO:0007669"/>
    <property type="project" value="UniProtKB-KW"/>
</dbReference>
<dbReference type="InterPro" id="IPR023614">
    <property type="entry name" value="Porin_dom_sf"/>
</dbReference>
<reference evidence="12" key="1">
    <citation type="submission" date="2017-01" db="EMBL/GenBank/DDBJ databases">
        <title>Comparative genomics of anhydrobiosis in the tardigrade Hypsibius dujardini.</title>
        <authorList>
            <person name="Yoshida Y."/>
            <person name="Koutsovoulos G."/>
            <person name="Laetsch D."/>
            <person name="Stevens L."/>
            <person name="Kumar S."/>
            <person name="Horikawa D."/>
            <person name="Ishino K."/>
            <person name="Komine S."/>
            <person name="Tomita M."/>
            <person name="Blaxter M."/>
            <person name="Arakawa K."/>
        </authorList>
    </citation>
    <scope>NUCLEOTIDE SEQUENCE [LARGE SCALE GENOMIC DNA]</scope>
    <source>
        <strain evidence="12">Z151</strain>
    </source>
</reference>
<evidence type="ECO:0000256" key="9">
    <source>
        <dbReference type="ARBA" id="ARBA00023128"/>
    </source>
</evidence>